<evidence type="ECO:0000256" key="1">
    <source>
        <dbReference type="SAM" id="SignalP"/>
    </source>
</evidence>
<dbReference type="AlphaFoldDB" id="G0V6L6"/>
<reference evidence="3" key="1">
    <citation type="journal article" date="2011" name="Proc. Natl. Acad. Sci. U.S.A.">
        <title>Evolutionary erosion of yeast sex chromosomes by mating-type switching accidents.</title>
        <authorList>
            <person name="Gordon J.L."/>
            <person name="Armisen D."/>
            <person name="Proux-Wera E."/>
            <person name="Oheigeartaigh S.S."/>
            <person name="Byrne K.P."/>
            <person name="Wolfe K.H."/>
        </authorList>
    </citation>
    <scope>NUCLEOTIDE SEQUENCE [LARGE SCALE GENOMIC DNA]</scope>
    <source>
        <strain evidence="3">ATCC 76901 / BCRC 22586 / CBS 4309 / NBRC 1992 / NRRL Y-12630</strain>
    </source>
</reference>
<gene>
    <name evidence="2" type="primary">NCAS0A05540</name>
    <name evidence="2" type="ordered locus">NCAS_0A05540</name>
</gene>
<dbReference type="EMBL" id="HE576752">
    <property type="protein sequence ID" value="CCC67112.1"/>
    <property type="molecule type" value="Genomic_DNA"/>
</dbReference>
<dbReference type="RefSeq" id="XP_003673495.1">
    <property type="nucleotide sequence ID" value="XM_003673447.1"/>
</dbReference>
<feature type="chain" id="PRO_5003410522" evidence="1">
    <location>
        <begin position="20"/>
        <end position="328"/>
    </location>
</feature>
<accession>G0V6L6</accession>
<dbReference type="Proteomes" id="UP000001640">
    <property type="component" value="Chromosome 1"/>
</dbReference>
<evidence type="ECO:0000313" key="3">
    <source>
        <dbReference type="Proteomes" id="UP000001640"/>
    </source>
</evidence>
<proteinExistence type="predicted"/>
<keyword evidence="1" id="KW-0732">Signal</keyword>
<dbReference type="HOGENOM" id="CLU_831812_0_0_1"/>
<dbReference type="OMA" id="IDIRETM"/>
<reference key="2">
    <citation type="submission" date="2011-08" db="EMBL/GenBank/DDBJ databases">
        <title>Genome sequence of Naumovozyma castellii.</title>
        <authorList>
            <person name="Gordon J.L."/>
            <person name="Armisen D."/>
            <person name="Proux-Wera E."/>
            <person name="OhEigeartaigh S.S."/>
            <person name="Byrne K.P."/>
            <person name="Wolfe K.H."/>
        </authorList>
    </citation>
    <scope>NUCLEOTIDE SEQUENCE</scope>
    <source>
        <strain>Type strain:CBS 4309</strain>
    </source>
</reference>
<feature type="signal peptide" evidence="1">
    <location>
        <begin position="1"/>
        <end position="19"/>
    </location>
</feature>
<keyword evidence="3" id="KW-1185">Reference proteome</keyword>
<dbReference type="KEGG" id="ncs:NCAS_0A05540"/>
<organism evidence="2 3">
    <name type="scientific">Naumovozyma castellii</name>
    <name type="common">Yeast</name>
    <name type="synonym">Saccharomyces castellii</name>
    <dbReference type="NCBI Taxonomy" id="27288"/>
    <lineage>
        <taxon>Eukaryota</taxon>
        <taxon>Fungi</taxon>
        <taxon>Dikarya</taxon>
        <taxon>Ascomycota</taxon>
        <taxon>Saccharomycotina</taxon>
        <taxon>Saccharomycetes</taxon>
        <taxon>Saccharomycetales</taxon>
        <taxon>Saccharomycetaceae</taxon>
        <taxon>Naumovozyma</taxon>
    </lineage>
</organism>
<evidence type="ECO:0000313" key="2">
    <source>
        <dbReference type="EMBL" id="CCC67112.1"/>
    </source>
</evidence>
<dbReference type="GeneID" id="96900593"/>
<protein>
    <submittedName>
        <fullName evidence="2">Uncharacterized protein</fullName>
    </submittedName>
</protein>
<dbReference type="InParanoid" id="G0V6L6"/>
<name>G0V6L6_NAUCA</name>
<sequence length="328" mass="38178">MKLRIITLFIMSFLCNTNAAPLDDTLSTFPSGHLGIKFHDVRRIIDRIHTGNGSFVNVFLELLLTMQGKGNHNSPIDIRETMVDIFTEVEQNMVIANYGYNDSNVLLPVGTFSLLQEREIWMTNLTQITESLERRHFFWNLKRRLLHNPVKQLTKQFIWSQLGYTRWFLEEIRYDFFTDSKREILLAEGYRSLLQAKVVIHQFGQMLQDLDELGYMSCVAKGLKEYTHFWEGQFPDEIVREKRGDLVKRLLSKMEFNSAAEALNCKDFQDIIMHFFLLWLSLFFLVSMLPGAGMAAAIGYPTLVILLHMIVLSRIYSEIEGQAQTLLY</sequence>